<dbReference type="CDD" id="cd13962">
    <property type="entry name" value="PT_UbiA_UBIAD1"/>
    <property type="match status" value="1"/>
</dbReference>
<protein>
    <submittedName>
        <fullName evidence="7">Prenyltransferase</fullName>
    </submittedName>
</protein>
<dbReference type="PANTHER" id="PTHR13929">
    <property type="entry name" value="1,4-DIHYDROXY-2-NAPHTHOATE OCTAPRENYLTRANSFERASE"/>
    <property type="match status" value="1"/>
</dbReference>
<reference evidence="8" key="1">
    <citation type="journal article" date="2019" name="Int. J. Syst. Evol. Microbiol.">
        <title>The Global Catalogue of Microorganisms (GCM) 10K type strain sequencing project: providing services to taxonomists for standard genome sequencing and annotation.</title>
        <authorList>
            <consortium name="The Broad Institute Genomics Platform"/>
            <consortium name="The Broad Institute Genome Sequencing Center for Infectious Disease"/>
            <person name="Wu L."/>
            <person name="Ma J."/>
        </authorList>
    </citation>
    <scope>NUCLEOTIDE SEQUENCE [LARGE SCALE GENOMIC DNA]</scope>
    <source>
        <strain evidence="8">CGMCC 1.12376</strain>
    </source>
</reference>
<accession>A0ABW4HWQ7</accession>
<dbReference type="InterPro" id="IPR026046">
    <property type="entry name" value="UBIAD1"/>
</dbReference>
<feature type="transmembrane region" description="Helical" evidence="6">
    <location>
        <begin position="160"/>
        <end position="177"/>
    </location>
</feature>
<dbReference type="Pfam" id="PF01040">
    <property type="entry name" value="UbiA"/>
    <property type="match status" value="1"/>
</dbReference>
<evidence type="ECO:0000313" key="8">
    <source>
        <dbReference type="Proteomes" id="UP001597221"/>
    </source>
</evidence>
<feature type="transmembrane region" description="Helical" evidence="6">
    <location>
        <begin position="129"/>
        <end position="148"/>
    </location>
</feature>
<feature type="transmembrane region" description="Helical" evidence="6">
    <location>
        <begin position="291"/>
        <end position="306"/>
    </location>
</feature>
<keyword evidence="4 6" id="KW-1133">Transmembrane helix</keyword>
<keyword evidence="2" id="KW-0808">Transferase</keyword>
<evidence type="ECO:0000256" key="6">
    <source>
        <dbReference type="SAM" id="Phobius"/>
    </source>
</evidence>
<evidence type="ECO:0000256" key="5">
    <source>
        <dbReference type="ARBA" id="ARBA00023136"/>
    </source>
</evidence>
<keyword evidence="8" id="KW-1185">Reference proteome</keyword>
<dbReference type="EMBL" id="JBHUDE010000167">
    <property type="protein sequence ID" value="MFD1610103.1"/>
    <property type="molecule type" value="Genomic_DNA"/>
</dbReference>
<keyword evidence="5 6" id="KW-0472">Membrane</keyword>
<evidence type="ECO:0000313" key="7">
    <source>
        <dbReference type="EMBL" id="MFD1610103.1"/>
    </source>
</evidence>
<evidence type="ECO:0000256" key="2">
    <source>
        <dbReference type="ARBA" id="ARBA00022679"/>
    </source>
</evidence>
<evidence type="ECO:0000256" key="3">
    <source>
        <dbReference type="ARBA" id="ARBA00022692"/>
    </source>
</evidence>
<proteinExistence type="predicted"/>
<dbReference type="PANTHER" id="PTHR13929:SF0">
    <property type="entry name" value="UBIA PRENYLTRANSFERASE DOMAIN-CONTAINING PROTEIN 1"/>
    <property type="match status" value="1"/>
</dbReference>
<feature type="transmembrane region" description="Helical" evidence="6">
    <location>
        <begin position="44"/>
        <end position="64"/>
    </location>
</feature>
<evidence type="ECO:0000256" key="4">
    <source>
        <dbReference type="ARBA" id="ARBA00022989"/>
    </source>
</evidence>
<sequence>MKQIAYHLRGSLKLLRMIAVLSSSMVTILSSLLPLYLYSNLDTITLTFMFLFLTSAAILFHGVLTHVFNDYTDHLSGTDTKSPAILSGGSRVIQDGIFPPELLWKIGKVLSCIFLLLAVLFFLTSQIKLSVLILVGIWAAVSYSLPPFRFSYRPFLGEWLSLFPAFLFLGIAGPWLLLDQIPIWAYQNAVVNALVCMAWVMVHHIPDMEADREAVPPKRTSVVWFAEQFGQSTAKLPAIIYFLLTGCTAIWIAYTRPLAAMMLAVLVLLVAWLLIRMNTRDAYDVTKVEKYLLLIAMLIALGLGVIP</sequence>
<feature type="transmembrane region" description="Helical" evidence="6">
    <location>
        <begin position="236"/>
        <end position="254"/>
    </location>
</feature>
<keyword evidence="3 6" id="KW-0812">Transmembrane</keyword>
<name>A0ABW4HWQ7_9BACI</name>
<comment type="subcellular location">
    <subcellularLocation>
        <location evidence="1">Membrane</location>
        <topology evidence="1">Multi-pass membrane protein</topology>
    </subcellularLocation>
</comment>
<gene>
    <name evidence="7" type="ORF">ACFSBH_21030</name>
</gene>
<comment type="caution">
    <text evidence="7">The sequence shown here is derived from an EMBL/GenBank/DDBJ whole genome shotgun (WGS) entry which is preliminary data.</text>
</comment>
<feature type="transmembrane region" description="Helical" evidence="6">
    <location>
        <begin position="14"/>
        <end position="38"/>
    </location>
</feature>
<dbReference type="Proteomes" id="UP001597221">
    <property type="component" value="Unassembled WGS sequence"/>
</dbReference>
<dbReference type="RefSeq" id="WP_379599594.1">
    <property type="nucleotide sequence ID" value="NZ_JBHUDE010000167.1"/>
</dbReference>
<organism evidence="7 8">
    <name type="scientific">Oceanobacillus luteolus</name>
    <dbReference type="NCBI Taxonomy" id="1274358"/>
    <lineage>
        <taxon>Bacteria</taxon>
        <taxon>Bacillati</taxon>
        <taxon>Bacillota</taxon>
        <taxon>Bacilli</taxon>
        <taxon>Bacillales</taxon>
        <taxon>Bacillaceae</taxon>
        <taxon>Oceanobacillus</taxon>
    </lineage>
</organism>
<evidence type="ECO:0000256" key="1">
    <source>
        <dbReference type="ARBA" id="ARBA00004141"/>
    </source>
</evidence>
<feature type="transmembrane region" description="Helical" evidence="6">
    <location>
        <begin position="260"/>
        <end position="279"/>
    </location>
</feature>
<feature type="transmembrane region" description="Helical" evidence="6">
    <location>
        <begin position="102"/>
        <end position="123"/>
    </location>
</feature>
<dbReference type="InterPro" id="IPR000537">
    <property type="entry name" value="UbiA_prenyltransferase"/>
</dbReference>